<feature type="domain" description="Orn/Lys/Arg decarboxylases family 1 pyridoxal-P attachment site" evidence="7">
    <location>
        <begin position="3"/>
        <end position="249"/>
    </location>
</feature>
<feature type="compositionally biased region" description="Low complexity" evidence="6">
    <location>
        <begin position="359"/>
        <end position="369"/>
    </location>
</feature>
<evidence type="ECO:0000256" key="1">
    <source>
        <dbReference type="ARBA" id="ARBA00001933"/>
    </source>
</evidence>
<accession>A0ABT4RTN1</accession>
<dbReference type="Pfam" id="PF03711">
    <property type="entry name" value="OKR_DC_1_C"/>
    <property type="match status" value="1"/>
</dbReference>
<keyword evidence="3" id="KW-0210">Decarboxylase</keyword>
<comment type="caution">
    <text evidence="9">The sequence shown here is derived from an EMBL/GenBank/DDBJ whole genome shotgun (WGS) entry which is preliminary data.</text>
</comment>
<evidence type="ECO:0008006" key="11">
    <source>
        <dbReference type="Google" id="ProtNLM"/>
    </source>
</evidence>
<dbReference type="Gene3D" id="3.90.105.10">
    <property type="entry name" value="Molybdopterin biosynthesis moea protein, domain 2"/>
    <property type="match status" value="1"/>
</dbReference>
<dbReference type="Pfam" id="PF01276">
    <property type="entry name" value="OKR_DC_1"/>
    <property type="match status" value="1"/>
</dbReference>
<dbReference type="SUPFAM" id="SSF55904">
    <property type="entry name" value="Ornithine decarboxylase C-terminal domain"/>
    <property type="match status" value="1"/>
</dbReference>
<evidence type="ECO:0000259" key="8">
    <source>
        <dbReference type="Pfam" id="PF03711"/>
    </source>
</evidence>
<dbReference type="Gene3D" id="3.40.640.10">
    <property type="entry name" value="Type I PLP-dependent aspartate aminotransferase-like (Major domain)"/>
    <property type="match status" value="1"/>
</dbReference>
<dbReference type="PANTHER" id="PTHR43277:SF4">
    <property type="entry name" value="ARGININE DECARBOXYLASE"/>
    <property type="match status" value="1"/>
</dbReference>
<dbReference type="InterPro" id="IPR036633">
    <property type="entry name" value="Prn/Lys/Arg_de-COase_C_sf"/>
</dbReference>
<organism evidence="9 10">
    <name type="scientific">Solirubrobacter deserti</name>
    <dbReference type="NCBI Taxonomy" id="2282478"/>
    <lineage>
        <taxon>Bacteria</taxon>
        <taxon>Bacillati</taxon>
        <taxon>Actinomycetota</taxon>
        <taxon>Thermoleophilia</taxon>
        <taxon>Solirubrobacterales</taxon>
        <taxon>Solirubrobacteraceae</taxon>
        <taxon>Solirubrobacter</taxon>
    </lineage>
</organism>
<comment type="cofactor">
    <cofactor evidence="1">
        <name>pyridoxal 5'-phosphate</name>
        <dbReference type="ChEBI" id="CHEBI:597326"/>
    </cofactor>
</comment>
<dbReference type="Proteomes" id="UP001147700">
    <property type="component" value="Unassembled WGS sequence"/>
</dbReference>
<evidence type="ECO:0000256" key="5">
    <source>
        <dbReference type="ARBA" id="ARBA00023239"/>
    </source>
</evidence>
<reference evidence="9" key="1">
    <citation type="submission" date="2022-10" db="EMBL/GenBank/DDBJ databases">
        <title>The WGS of Solirubrobacter sp. CPCC 204708.</title>
        <authorList>
            <person name="Jiang Z."/>
        </authorList>
    </citation>
    <scope>NUCLEOTIDE SEQUENCE</scope>
    <source>
        <strain evidence="9">CPCC 204708</strain>
    </source>
</reference>
<keyword evidence="4" id="KW-0663">Pyridoxal phosphate</keyword>
<proteinExistence type="inferred from homology"/>
<dbReference type="InterPro" id="IPR052357">
    <property type="entry name" value="Orn_Lys_Arg_decarboxylase-I"/>
</dbReference>
<evidence type="ECO:0000313" key="10">
    <source>
        <dbReference type="Proteomes" id="UP001147700"/>
    </source>
</evidence>
<evidence type="ECO:0000256" key="4">
    <source>
        <dbReference type="ARBA" id="ARBA00022898"/>
    </source>
</evidence>
<dbReference type="PANTHER" id="PTHR43277">
    <property type="entry name" value="ARGININE DECARBOXYLASE"/>
    <property type="match status" value="1"/>
</dbReference>
<evidence type="ECO:0000256" key="3">
    <source>
        <dbReference type="ARBA" id="ARBA00022793"/>
    </source>
</evidence>
<feature type="region of interest" description="Disordered" evidence="6">
    <location>
        <begin position="340"/>
        <end position="369"/>
    </location>
</feature>
<dbReference type="SUPFAM" id="SSF53383">
    <property type="entry name" value="PLP-dependent transferases"/>
    <property type="match status" value="1"/>
</dbReference>
<protein>
    <recommendedName>
        <fullName evidence="11">Aminotransferase class V-fold PLP-dependent enzyme</fullName>
    </recommendedName>
</protein>
<dbReference type="InterPro" id="IPR015424">
    <property type="entry name" value="PyrdxlP-dep_Trfase"/>
</dbReference>
<keyword evidence="5" id="KW-0456">Lyase</keyword>
<keyword evidence="10" id="KW-1185">Reference proteome</keyword>
<dbReference type="InterPro" id="IPR008286">
    <property type="entry name" value="Prn/Lys/Arg_de-COase_C"/>
</dbReference>
<feature type="domain" description="Orn/Lys/Arg decarboxylase C-terminal" evidence="8">
    <location>
        <begin position="361"/>
        <end position="433"/>
    </location>
</feature>
<dbReference type="EMBL" id="JAPCID010000069">
    <property type="protein sequence ID" value="MDA0141944.1"/>
    <property type="molecule type" value="Genomic_DNA"/>
</dbReference>
<gene>
    <name evidence="9" type="ORF">OJ962_30945</name>
</gene>
<evidence type="ECO:0000256" key="6">
    <source>
        <dbReference type="SAM" id="MobiDB-lite"/>
    </source>
</evidence>
<dbReference type="RefSeq" id="WP_202955948.1">
    <property type="nucleotide sequence ID" value="NZ_JAPCID010000069.1"/>
</dbReference>
<evidence type="ECO:0000259" key="7">
    <source>
        <dbReference type="Pfam" id="PF01276"/>
    </source>
</evidence>
<dbReference type="InterPro" id="IPR015421">
    <property type="entry name" value="PyrdxlP-dep_Trfase_major"/>
</dbReference>
<sequence>MRLGTPSSHDGAFGAAENLIAELHGADRAVMSVTGSSGSNQAVLLMLSRLAPDATVLVARNAHHSTIHALMAFGVGFEFLPAGYDTTFGALLPPSPQEVARALERRPDARAVLLTSPTYEGLAARVGEIAEVVRAGDPDRLLVVDEAWGAHLAFHEQLPTPAVQQGADIVIQSTHKQGGSLQQTGIILWRETRVDSALMAEAHEHWQTTSPSFHLLASIDAAHRELAVDGRDLIAASIERTDRLNTLVAERLPGLERFVTPERLEALSDRVDGFDRTKTTFALTAYGRRGHELSDRLIDAHGVTLETAGLNTIMFLFPFQLPERAEERAVDALVAELEGELAEPGTPPRLPSDPFATLSSAPDSDPSAASRAAYRDGVTLDVTEAIGRISAAAVEAIPPGIPVLLPGFRVTREAVEYLREVRSCGGKVTGVDPGVTQLRVLP</sequence>
<comment type="similarity">
    <text evidence="2">Belongs to the Orn/Lys/Arg decarboxylase class-I family.</text>
</comment>
<evidence type="ECO:0000313" key="9">
    <source>
        <dbReference type="EMBL" id="MDA0141944.1"/>
    </source>
</evidence>
<dbReference type="InterPro" id="IPR000310">
    <property type="entry name" value="Orn/Lys/Arg_deCO2ase_major_dom"/>
</dbReference>
<name>A0ABT4RTN1_9ACTN</name>
<evidence type="ECO:0000256" key="2">
    <source>
        <dbReference type="ARBA" id="ARBA00010671"/>
    </source>
</evidence>